<keyword evidence="1" id="KW-0732">Signal</keyword>
<evidence type="ECO:0000256" key="1">
    <source>
        <dbReference type="SAM" id="SignalP"/>
    </source>
</evidence>
<evidence type="ECO:0000313" key="2">
    <source>
        <dbReference type="EMBL" id="JAR94326.1"/>
    </source>
</evidence>
<protein>
    <submittedName>
        <fullName evidence="2">Putative secreted protein</fullName>
    </submittedName>
</protein>
<dbReference type="EMBL" id="GEGO01001078">
    <property type="protein sequence ID" value="JAR94326.1"/>
    <property type="molecule type" value="Transcribed_RNA"/>
</dbReference>
<accession>A0A147BU69</accession>
<feature type="chain" id="PRO_5007543097" evidence="1">
    <location>
        <begin position="24"/>
        <end position="92"/>
    </location>
</feature>
<sequence length="92" mass="9832">MTATVRISSILANLMVSSSICWASSRVGAMMMAYGPWSASSCLTILGREVIQTSRGSRKASVLPLPVSATPMMSRFWSPIGMACRWMGVGSL</sequence>
<proteinExistence type="predicted"/>
<dbReference type="AlphaFoldDB" id="A0A147BU69"/>
<name>A0A147BU69_IXORI</name>
<organism evidence="2">
    <name type="scientific">Ixodes ricinus</name>
    <name type="common">Common tick</name>
    <name type="synonym">Acarus ricinus</name>
    <dbReference type="NCBI Taxonomy" id="34613"/>
    <lineage>
        <taxon>Eukaryota</taxon>
        <taxon>Metazoa</taxon>
        <taxon>Ecdysozoa</taxon>
        <taxon>Arthropoda</taxon>
        <taxon>Chelicerata</taxon>
        <taxon>Arachnida</taxon>
        <taxon>Acari</taxon>
        <taxon>Parasitiformes</taxon>
        <taxon>Ixodida</taxon>
        <taxon>Ixodoidea</taxon>
        <taxon>Ixodidae</taxon>
        <taxon>Ixodinae</taxon>
        <taxon>Ixodes</taxon>
    </lineage>
</organism>
<feature type="signal peptide" evidence="1">
    <location>
        <begin position="1"/>
        <end position="23"/>
    </location>
</feature>
<reference evidence="2" key="1">
    <citation type="journal article" date="2018" name="PLoS Negl. Trop. Dis.">
        <title>Sialome diversity of ticks revealed by RNAseq of single tick salivary glands.</title>
        <authorList>
            <person name="Perner J."/>
            <person name="Kropackova S."/>
            <person name="Kopacek P."/>
            <person name="Ribeiro J.M."/>
        </authorList>
    </citation>
    <scope>NUCLEOTIDE SEQUENCE</scope>
    <source>
        <strain evidence="2">Siblings of single egg batch collected in Ceske Budejovice</strain>
        <tissue evidence="2">Salivary glands</tissue>
    </source>
</reference>